<organism evidence="8 9">
    <name type="scientific">Zasmidium cellare</name>
    <name type="common">Wine cellar mold</name>
    <name type="synonym">Racodium cellare</name>
    <dbReference type="NCBI Taxonomy" id="395010"/>
    <lineage>
        <taxon>Eukaryota</taxon>
        <taxon>Fungi</taxon>
        <taxon>Dikarya</taxon>
        <taxon>Ascomycota</taxon>
        <taxon>Pezizomycotina</taxon>
        <taxon>Dothideomycetes</taxon>
        <taxon>Dothideomycetidae</taxon>
        <taxon>Mycosphaerellales</taxon>
        <taxon>Mycosphaerellaceae</taxon>
        <taxon>Zasmidium</taxon>
    </lineage>
</organism>
<feature type="transmembrane region" description="Helical" evidence="6">
    <location>
        <begin position="511"/>
        <end position="529"/>
    </location>
</feature>
<dbReference type="Proteomes" id="UP001305779">
    <property type="component" value="Unassembled WGS sequence"/>
</dbReference>
<feature type="transmembrane region" description="Helical" evidence="6">
    <location>
        <begin position="441"/>
        <end position="466"/>
    </location>
</feature>
<protein>
    <recommendedName>
        <fullName evidence="7">Major facilitator superfamily (MFS) profile domain-containing protein</fullName>
    </recommendedName>
</protein>
<feature type="transmembrane region" description="Helical" evidence="6">
    <location>
        <begin position="101"/>
        <end position="120"/>
    </location>
</feature>
<keyword evidence="4 6" id="KW-0472">Membrane</keyword>
<keyword evidence="9" id="KW-1185">Reference proteome</keyword>
<dbReference type="Pfam" id="PF07690">
    <property type="entry name" value="MFS_1"/>
    <property type="match status" value="1"/>
</dbReference>
<feature type="transmembrane region" description="Helical" evidence="6">
    <location>
        <begin position="167"/>
        <end position="184"/>
    </location>
</feature>
<dbReference type="EMBL" id="JAXOVC010000002">
    <property type="protein sequence ID" value="KAK4506119.1"/>
    <property type="molecule type" value="Genomic_DNA"/>
</dbReference>
<feature type="transmembrane region" description="Helical" evidence="6">
    <location>
        <begin position="132"/>
        <end position="155"/>
    </location>
</feature>
<evidence type="ECO:0000256" key="5">
    <source>
        <dbReference type="SAM" id="MobiDB-lite"/>
    </source>
</evidence>
<comment type="caution">
    <text evidence="8">The sequence shown here is derived from an EMBL/GenBank/DDBJ whole genome shotgun (WGS) entry which is preliminary data.</text>
</comment>
<sequence>MPEWMCDTALGTLIRAATGDSLLKYPEERADFQLPPNLRLDHHPEHLDEKVVDSPSGAVSPSETSLDRQAVKDESKGLVDWYSDNDPANPHNWSKWKKWNVVIQLGLYTLATYGSSSLYVSSEGGVMQEFHVGYTPAALGLAINVIGYGVGPLLFGPLSEIPYFGKNGVYIPTFFIFVILSVILSVVDNYAGLLVLRFLQGLFGSPGLAFGGASIGDLYDLLWLPVYVSTWTAAAFFGPALGPLLSGYAVMFKGWRWGLWEAAWMGAPIWVAMFLTLPETSADTILLRRAKRLRKLTGRDDLKSASEIKQAGMTFSGVFIEAIVKPIEIMVKDPAIAFADFYLALCYGIYYSFFEAFTLVYPPIYGFNLGKTGVSFIFVGVACIISVSIYNVYQIVYLIPDATKNGFRSPEHRLVPALFSAITLPMGYFLFGWTARRSVHWIVSLIGAAIVVSSNFMGFQCLFIYIPLSYPQYAASLFSGSEVTRALFAAACVLFARPMFVNIGIGPGTSILAGVAVGCIFGIFGLWKYGAALRARSTFAA</sequence>
<dbReference type="CDD" id="cd17323">
    <property type="entry name" value="MFS_Tpo1_MDR_like"/>
    <property type="match status" value="1"/>
</dbReference>
<proteinExistence type="predicted"/>
<evidence type="ECO:0000313" key="9">
    <source>
        <dbReference type="Proteomes" id="UP001305779"/>
    </source>
</evidence>
<dbReference type="SUPFAM" id="SSF103473">
    <property type="entry name" value="MFS general substrate transporter"/>
    <property type="match status" value="1"/>
</dbReference>
<evidence type="ECO:0000259" key="7">
    <source>
        <dbReference type="PROSITE" id="PS50850"/>
    </source>
</evidence>
<evidence type="ECO:0000256" key="3">
    <source>
        <dbReference type="ARBA" id="ARBA00022989"/>
    </source>
</evidence>
<dbReference type="InterPro" id="IPR036259">
    <property type="entry name" value="MFS_trans_sf"/>
</dbReference>
<evidence type="ECO:0000256" key="6">
    <source>
        <dbReference type="SAM" id="Phobius"/>
    </source>
</evidence>
<gene>
    <name evidence="8" type="ORF">PRZ48_004084</name>
</gene>
<dbReference type="PANTHER" id="PTHR23502">
    <property type="entry name" value="MAJOR FACILITATOR SUPERFAMILY"/>
    <property type="match status" value="1"/>
</dbReference>
<evidence type="ECO:0000256" key="1">
    <source>
        <dbReference type="ARBA" id="ARBA00004141"/>
    </source>
</evidence>
<feature type="transmembrane region" description="Helical" evidence="6">
    <location>
        <begin position="373"/>
        <end position="393"/>
    </location>
</feature>
<feature type="region of interest" description="Disordered" evidence="5">
    <location>
        <begin position="50"/>
        <end position="72"/>
    </location>
</feature>
<dbReference type="PROSITE" id="PS50850">
    <property type="entry name" value="MFS"/>
    <property type="match status" value="1"/>
</dbReference>
<evidence type="ECO:0000256" key="4">
    <source>
        <dbReference type="ARBA" id="ARBA00023136"/>
    </source>
</evidence>
<feature type="transmembrane region" description="Helical" evidence="6">
    <location>
        <begin position="414"/>
        <end position="435"/>
    </location>
</feature>
<dbReference type="PANTHER" id="PTHR23502:SF23">
    <property type="entry name" value="FLUCONAZOLE RESISTANCE PROTEIN 1"/>
    <property type="match status" value="1"/>
</dbReference>
<evidence type="ECO:0000256" key="2">
    <source>
        <dbReference type="ARBA" id="ARBA00022692"/>
    </source>
</evidence>
<name>A0ABR0EWV1_ZASCE</name>
<dbReference type="InterPro" id="IPR020846">
    <property type="entry name" value="MFS_dom"/>
</dbReference>
<dbReference type="InterPro" id="IPR011701">
    <property type="entry name" value="MFS"/>
</dbReference>
<feature type="transmembrane region" description="Helical" evidence="6">
    <location>
        <begin position="190"/>
        <end position="210"/>
    </location>
</feature>
<keyword evidence="3 6" id="KW-1133">Transmembrane helix</keyword>
<feature type="domain" description="Major facilitator superfamily (MFS) profile" evidence="7">
    <location>
        <begin position="101"/>
        <end position="541"/>
    </location>
</feature>
<accession>A0ABR0EWV1</accession>
<feature type="transmembrane region" description="Helical" evidence="6">
    <location>
        <begin position="222"/>
        <end position="242"/>
    </location>
</feature>
<reference evidence="8 9" key="1">
    <citation type="journal article" date="2023" name="G3 (Bethesda)">
        <title>A chromosome-level genome assembly of Zasmidium syzygii isolated from banana leaves.</title>
        <authorList>
            <person name="van Westerhoven A.C."/>
            <person name="Mehrabi R."/>
            <person name="Talebi R."/>
            <person name="Steentjes M.B.F."/>
            <person name="Corcolon B."/>
            <person name="Chong P.A."/>
            <person name="Kema G.H.J."/>
            <person name="Seidl M.F."/>
        </authorList>
    </citation>
    <scope>NUCLEOTIDE SEQUENCE [LARGE SCALE GENOMIC DNA]</scope>
    <source>
        <strain evidence="8 9">P124</strain>
    </source>
</reference>
<evidence type="ECO:0000313" key="8">
    <source>
        <dbReference type="EMBL" id="KAK4506119.1"/>
    </source>
</evidence>
<comment type="subcellular location">
    <subcellularLocation>
        <location evidence="1">Membrane</location>
        <topology evidence="1">Multi-pass membrane protein</topology>
    </subcellularLocation>
</comment>
<keyword evidence="2 6" id="KW-0812">Transmembrane</keyword>
<feature type="transmembrane region" description="Helical" evidence="6">
    <location>
        <begin position="262"/>
        <end position="286"/>
    </location>
</feature>
<dbReference type="Gene3D" id="1.20.1250.20">
    <property type="entry name" value="MFS general substrate transporter like domains"/>
    <property type="match status" value="1"/>
</dbReference>